<evidence type="ECO:0000256" key="1">
    <source>
        <dbReference type="SAM" id="SignalP"/>
    </source>
</evidence>
<organism evidence="2 3">
    <name type="scientific">Rugamonas fusca</name>
    <dbReference type="NCBI Taxonomy" id="2758568"/>
    <lineage>
        <taxon>Bacteria</taxon>
        <taxon>Pseudomonadati</taxon>
        <taxon>Pseudomonadota</taxon>
        <taxon>Betaproteobacteria</taxon>
        <taxon>Burkholderiales</taxon>
        <taxon>Oxalobacteraceae</taxon>
        <taxon>Telluria group</taxon>
        <taxon>Rugamonas</taxon>
    </lineage>
</organism>
<sequence>MKKHFIAAALGLITVTGALAQTTAKPLHFVAGAGVTFGGDKLATTHYTDGSSSNITAGSGLALLVGAEYRVAEQFSVQGTVGYHIRFTPDASNGDADFRRVPVELLGYYHINDQWRVGAGVRFVSNARLHGSGAASGLNADFDNTTGAVLEGEYFVKPNVGLKLRAVREQYTPTHSNVSFSGNHIGMLANFYF</sequence>
<evidence type="ECO:0000313" key="2">
    <source>
        <dbReference type="EMBL" id="MBA5608121.1"/>
    </source>
</evidence>
<comment type="caution">
    <text evidence="2">The sequence shown here is derived from an EMBL/GenBank/DDBJ whole genome shotgun (WGS) entry which is preliminary data.</text>
</comment>
<dbReference type="SUPFAM" id="SSF56935">
    <property type="entry name" value="Porins"/>
    <property type="match status" value="1"/>
</dbReference>
<keyword evidence="1" id="KW-0732">Signal</keyword>
<gene>
    <name evidence="2" type="ORF">H3H36_22485</name>
</gene>
<accession>A0A7W2I931</accession>
<feature type="signal peptide" evidence="1">
    <location>
        <begin position="1"/>
        <end position="20"/>
    </location>
</feature>
<evidence type="ECO:0008006" key="4">
    <source>
        <dbReference type="Google" id="ProtNLM"/>
    </source>
</evidence>
<dbReference type="EMBL" id="JACEZS010000025">
    <property type="protein sequence ID" value="MBA5608121.1"/>
    <property type="molecule type" value="Genomic_DNA"/>
</dbReference>
<name>A0A7W2I931_9BURK</name>
<proteinExistence type="predicted"/>
<dbReference type="AlphaFoldDB" id="A0A7W2I931"/>
<dbReference type="Proteomes" id="UP000566711">
    <property type="component" value="Unassembled WGS sequence"/>
</dbReference>
<keyword evidence="3" id="KW-1185">Reference proteome</keyword>
<dbReference type="RefSeq" id="WP_182220296.1">
    <property type="nucleotide sequence ID" value="NZ_JACEZS010000025.1"/>
</dbReference>
<evidence type="ECO:0000313" key="3">
    <source>
        <dbReference type="Proteomes" id="UP000566711"/>
    </source>
</evidence>
<reference evidence="2 3" key="1">
    <citation type="submission" date="2020-07" db="EMBL/GenBank/DDBJ databases">
        <title>Novel species isolated from subtropical streams in China.</title>
        <authorList>
            <person name="Lu H."/>
        </authorList>
    </citation>
    <scope>NUCLEOTIDE SEQUENCE [LARGE SCALE GENOMIC DNA]</scope>
    <source>
        <strain evidence="2 3">FT3S</strain>
    </source>
</reference>
<protein>
    <recommendedName>
        <fullName evidence="4">Outer membrane protein beta-barrel domain-containing protein</fullName>
    </recommendedName>
</protein>
<feature type="chain" id="PRO_5030914613" description="Outer membrane protein beta-barrel domain-containing protein" evidence="1">
    <location>
        <begin position="21"/>
        <end position="193"/>
    </location>
</feature>